<reference evidence="4 5" key="1">
    <citation type="submission" date="2017-02" db="EMBL/GenBank/DDBJ databases">
        <authorList>
            <person name="Peterson S.W."/>
        </authorList>
    </citation>
    <scope>NUCLEOTIDE SEQUENCE [LARGE SCALE GENOMIC DNA]</scope>
    <source>
        <strain evidence="4 5">DSM 16080</strain>
    </source>
</reference>
<dbReference type="PROSITE" id="PS50005">
    <property type="entry name" value="TPR"/>
    <property type="match status" value="1"/>
</dbReference>
<dbReference type="SUPFAM" id="SSF48452">
    <property type="entry name" value="TPR-like"/>
    <property type="match status" value="1"/>
</dbReference>
<evidence type="ECO:0000313" key="5">
    <source>
        <dbReference type="Proteomes" id="UP000190027"/>
    </source>
</evidence>
<dbReference type="RefSeq" id="WP_078716991.1">
    <property type="nucleotide sequence ID" value="NZ_FUYC01000004.1"/>
</dbReference>
<dbReference type="AlphaFoldDB" id="A0A1T4WUB7"/>
<dbReference type="EMBL" id="FUYC01000004">
    <property type="protein sequence ID" value="SKA80962.1"/>
    <property type="molecule type" value="Genomic_DNA"/>
</dbReference>
<feature type="coiled-coil region" evidence="2">
    <location>
        <begin position="28"/>
        <end position="102"/>
    </location>
</feature>
<evidence type="ECO:0000313" key="4">
    <source>
        <dbReference type="EMBL" id="SKA80962.1"/>
    </source>
</evidence>
<dbReference type="STRING" id="1121449.SAMN02745704_01423"/>
<evidence type="ECO:0000256" key="1">
    <source>
        <dbReference type="PROSITE-ProRule" id="PRU00339"/>
    </source>
</evidence>
<keyword evidence="1" id="KW-0802">TPR repeat</keyword>
<dbReference type="Pfam" id="PF13432">
    <property type="entry name" value="TPR_16"/>
    <property type="match status" value="1"/>
</dbReference>
<dbReference type="Proteomes" id="UP000190027">
    <property type="component" value="Unassembled WGS sequence"/>
</dbReference>
<dbReference type="PROSITE" id="PS51257">
    <property type="entry name" value="PROKAR_LIPOPROTEIN"/>
    <property type="match status" value="1"/>
</dbReference>
<gene>
    <name evidence="4" type="ORF">SAMN02745704_01423</name>
</gene>
<organism evidence="4 5">
    <name type="scientific">Paucidesulfovibrio gracilis DSM 16080</name>
    <dbReference type="NCBI Taxonomy" id="1121449"/>
    <lineage>
        <taxon>Bacteria</taxon>
        <taxon>Pseudomonadati</taxon>
        <taxon>Thermodesulfobacteriota</taxon>
        <taxon>Desulfovibrionia</taxon>
        <taxon>Desulfovibrionales</taxon>
        <taxon>Desulfovibrionaceae</taxon>
        <taxon>Paucidesulfovibrio</taxon>
    </lineage>
</organism>
<evidence type="ECO:0000256" key="2">
    <source>
        <dbReference type="SAM" id="Coils"/>
    </source>
</evidence>
<dbReference type="InterPro" id="IPR011990">
    <property type="entry name" value="TPR-like_helical_dom_sf"/>
</dbReference>
<sequence length="317" mass="35480">MKQPVTIFLTVLMIAATILSGCATKSEVETLEMQARRDREEARKLLRQMEQEFNTRIESSNSPVREKQADIWVELNALRADLNMLQGQMDDLSLRLDQLSGSGDTAASLPALALDMKAVTFALEHQLAIDMDKVREQVAPKDTFTTPAIPDATSGVEGPTGAESPSLTPEQRAEQALTDAEQQQSPSATSQPVADPAQALYDKAYSAFGERKYEQARQDWAEFVTTFPNHFLVPNAVFWQGECFYQLQDYKRAVLAYQDVIKKFPKSSKFKYALLKQGISLYKLGRSDLGKVVLQDLVDKYPSTPEAARAKQFMQEQ</sequence>
<dbReference type="HAMAP" id="MF_02066">
    <property type="entry name" value="CpoB"/>
    <property type="match status" value="1"/>
</dbReference>
<dbReference type="InterPro" id="IPR034706">
    <property type="entry name" value="CpoB"/>
</dbReference>
<proteinExistence type="inferred from homology"/>
<dbReference type="Pfam" id="PF13174">
    <property type="entry name" value="TPR_6"/>
    <property type="match status" value="1"/>
</dbReference>
<dbReference type="OrthoDB" id="13540at2"/>
<dbReference type="InterPro" id="IPR019734">
    <property type="entry name" value="TPR_rpt"/>
</dbReference>
<accession>A0A1T4WUB7</accession>
<dbReference type="GO" id="GO:0051301">
    <property type="term" value="P:cell division"/>
    <property type="evidence" value="ECO:0007669"/>
    <property type="project" value="InterPro"/>
</dbReference>
<feature type="repeat" description="TPR" evidence="1">
    <location>
        <begin position="234"/>
        <end position="267"/>
    </location>
</feature>
<keyword evidence="2" id="KW-0175">Coiled coil</keyword>
<dbReference type="SMART" id="SM00028">
    <property type="entry name" value="TPR"/>
    <property type="match status" value="2"/>
</dbReference>
<dbReference type="Gene3D" id="1.25.40.10">
    <property type="entry name" value="Tetratricopeptide repeat domain"/>
    <property type="match status" value="1"/>
</dbReference>
<feature type="compositionally biased region" description="Polar residues" evidence="3">
    <location>
        <begin position="180"/>
        <end position="192"/>
    </location>
</feature>
<name>A0A1T4WUB7_9BACT</name>
<feature type="region of interest" description="Disordered" evidence="3">
    <location>
        <begin position="143"/>
        <end position="194"/>
    </location>
</feature>
<dbReference type="NCBIfam" id="TIGR02795">
    <property type="entry name" value="tol_pal_ybgF"/>
    <property type="match status" value="1"/>
</dbReference>
<evidence type="ECO:0000256" key="3">
    <source>
        <dbReference type="SAM" id="MobiDB-lite"/>
    </source>
</evidence>
<keyword evidence="5" id="KW-1185">Reference proteome</keyword>
<protein>
    <submittedName>
        <fullName evidence="4">Tol-pal system protein YbgF</fullName>
    </submittedName>
</protein>
<dbReference type="InterPro" id="IPR014162">
    <property type="entry name" value="CpoB_C"/>
</dbReference>